<dbReference type="AlphaFoldDB" id="A0A7K3WT70"/>
<name>A0A7K3WT70_9FLAO</name>
<dbReference type="Proteomes" id="UP000486602">
    <property type="component" value="Unassembled WGS sequence"/>
</dbReference>
<proteinExistence type="predicted"/>
<accession>A0A7K3WT70</accession>
<comment type="caution">
    <text evidence="1">The sequence shown here is derived from an EMBL/GenBank/DDBJ whole genome shotgun (WGS) entry which is preliminary data.</text>
</comment>
<dbReference type="RefSeq" id="WP_163286133.1">
    <property type="nucleotide sequence ID" value="NZ_JAAGVY010000032.1"/>
</dbReference>
<keyword evidence="2" id="KW-1185">Reference proteome</keyword>
<gene>
    <name evidence="1" type="ORF">G3O08_14630</name>
</gene>
<evidence type="ECO:0000313" key="1">
    <source>
        <dbReference type="EMBL" id="NEN24738.1"/>
    </source>
</evidence>
<evidence type="ECO:0000313" key="2">
    <source>
        <dbReference type="Proteomes" id="UP000486602"/>
    </source>
</evidence>
<reference evidence="1 2" key="1">
    <citation type="submission" date="2020-02" db="EMBL/GenBank/DDBJ databases">
        <title>Out from the shadows clarifying the taxonomy of the family Cryomorphaceae and related taxa by utilizing the GTDB taxonomic framework.</title>
        <authorList>
            <person name="Bowman J.P."/>
        </authorList>
    </citation>
    <scope>NUCLEOTIDE SEQUENCE [LARGE SCALE GENOMIC DNA]</scope>
    <source>
        <strain evidence="1 2">QSSC 1-22</strain>
    </source>
</reference>
<dbReference type="EMBL" id="JAAGVY010000032">
    <property type="protein sequence ID" value="NEN24738.1"/>
    <property type="molecule type" value="Genomic_DNA"/>
</dbReference>
<protein>
    <submittedName>
        <fullName evidence="1">Uncharacterized protein</fullName>
    </submittedName>
</protein>
<sequence>MIRVENLEHLKKLASRVNGDFVDFHILIAGGLARSSKRIQYDPQFDAFCIINEIDESFQEIASNRISSETNLIDAIEKNALFQH</sequence>
<organism evidence="1 2">
    <name type="scientific">Cryomorpha ignava</name>
    <dbReference type="NCBI Taxonomy" id="101383"/>
    <lineage>
        <taxon>Bacteria</taxon>
        <taxon>Pseudomonadati</taxon>
        <taxon>Bacteroidota</taxon>
        <taxon>Flavobacteriia</taxon>
        <taxon>Flavobacteriales</taxon>
        <taxon>Cryomorphaceae</taxon>
        <taxon>Cryomorpha</taxon>
    </lineage>
</organism>